<organism evidence="3 4">
    <name type="scientific">Glutamicibacter arilaitensis</name>
    <dbReference type="NCBI Taxonomy" id="256701"/>
    <lineage>
        <taxon>Bacteria</taxon>
        <taxon>Bacillati</taxon>
        <taxon>Actinomycetota</taxon>
        <taxon>Actinomycetes</taxon>
        <taxon>Micrococcales</taxon>
        <taxon>Micrococcaceae</taxon>
        <taxon>Glutamicibacter</taxon>
    </lineage>
</organism>
<dbReference type="InterPro" id="IPR042070">
    <property type="entry name" value="PucR_C-HTH_sf"/>
</dbReference>
<sequence>MREKEQPRLASALAQKVVDTIAPTINRNVNIMNAHGVIIASTDAARIGTHHDGSAEAIRRNGIIRVSQADGSAGTQPGVNVPLVLNDQLCGVVGVTGAPHEVEPLAGLIALTVQLLFAQEREHSRSARRETEARDIISALIAGRVAPEVIDRSLAAHGLRGPKCIEAWLPRSVGDPSLEEPAKDHHRTSWISLSGAYWRLCAASKPAFAPERMDQERFLVSAPVEKAEDLMAETEVLRVLVGYPALVPSHARRRMWSREIAVAIARTPARSLDHAAAPAMQLNEEQARTLLVVATAASMSQAATDLHIHRNTLVQRLERISQVSGVDIRRSSESLKLQHAIYARVALGQLHVF</sequence>
<dbReference type="PANTHER" id="PTHR33744:SF15">
    <property type="entry name" value="CARBOHYDRATE DIACID REGULATOR"/>
    <property type="match status" value="1"/>
</dbReference>
<proteinExistence type="predicted"/>
<dbReference type="InterPro" id="IPR051448">
    <property type="entry name" value="CdaR-like_regulators"/>
</dbReference>
<gene>
    <name evidence="3" type="ORF">EXY26_01855</name>
</gene>
<dbReference type="InterPro" id="IPR025736">
    <property type="entry name" value="PucR_C-HTH_dom"/>
</dbReference>
<dbReference type="PANTHER" id="PTHR33744">
    <property type="entry name" value="CARBOHYDRATE DIACID REGULATOR"/>
    <property type="match status" value="1"/>
</dbReference>
<protein>
    <submittedName>
        <fullName evidence="3">Sugar diacid recognition family protein</fullName>
    </submittedName>
</protein>
<dbReference type="InterPro" id="IPR029151">
    <property type="entry name" value="Sensor-like_sf"/>
</dbReference>
<dbReference type="EMBL" id="SPDS01000001">
    <property type="protein sequence ID" value="TFH55851.1"/>
    <property type="molecule type" value="Genomic_DNA"/>
</dbReference>
<dbReference type="RefSeq" id="WP_134779155.1">
    <property type="nucleotide sequence ID" value="NZ_SPDS01000001.1"/>
</dbReference>
<comment type="caution">
    <text evidence="3">The sequence shown here is derived from an EMBL/GenBank/DDBJ whole genome shotgun (WGS) entry which is preliminary data.</text>
</comment>
<evidence type="ECO:0000259" key="1">
    <source>
        <dbReference type="Pfam" id="PF05651"/>
    </source>
</evidence>
<dbReference type="AlphaFoldDB" id="A0A4Y8TWE8"/>
<dbReference type="Pfam" id="PF05651">
    <property type="entry name" value="Diacid_rec"/>
    <property type="match status" value="1"/>
</dbReference>
<reference evidence="3 4" key="1">
    <citation type="submission" date="2019-03" db="EMBL/GenBank/DDBJ databases">
        <title>Glutamicibacter sp. LJH19 genome.</title>
        <authorList>
            <person name="Sinai Borker S."/>
            <person name="Kumar R."/>
        </authorList>
    </citation>
    <scope>NUCLEOTIDE SEQUENCE [LARGE SCALE GENOMIC DNA]</scope>
    <source>
        <strain evidence="3 4">LJH19</strain>
    </source>
</reference>
<evidence type="ECO:0000313" key="3">
    <source>
        <dbReference type="EMBL" id="TFH55851.1"/>
    </source>
</evidence>
<evidence type="ECO:0000313" key="4">
    <source>
        <dbReference type="Proteomes" id="UP000297638"/>
    </source>
</evidence>
<feature type="domain" description="PucR C-terminal helix-turn-helix" evidence="2">
    <location>
        <begin position="294"/>
        <end position="341"/>
    </location>
</feature>
<dbReference type="SUPFAM" id="SSF103190">
    <property type="entry name" value="Sensory domain-like"/>
    <property type="match status" value="1"/>
</dbReference>
<dbReference type="Pfam" id="PF13556">
    <property type="entry name" value="HTH_30"/>
    <property type="match status" value="1"/>
</dbReference>
<name>A0A4Y8TWE8_9MICC</name>
<dbReference type="Gene3D" id="1.10.10.2840">
    <property type="entry name" value="PucR C-terminal helix-turn-helix domain"/>
    <property type="match status" value="1"/>
</dbReference>
<dbReference type="Proteomes" id="UP000297638">
    <property type="component" value="Unassembled WGS sequence"/>
</dbReference>
<accession>A0A4Y8TWE8</accession>
<evidence type="ECO:0000259" key="2">
    <source>
        <dbReference type="Pfam" id="PF13556"/>
    </source>
</evidence>
<dbReference type="InterPro" id="IPR008599">
    <property type="entry name" value="Diacid_rec"/>
</dbReference>
<feature type="domain" description="Putative sugar diacid recognition" evidence="1">
    <location>
        <begin position="10"/>
        <end position="138"/>
    </location>
</feature>